<evidence type="ECO:0000313" key="2">
    <source>
        <dbReference type="Proteomes" id="UP000239480"/>
    </source>
</evidence>
<accession>A0A2T0RVE4</accession>
<protein>
    <submittedName>
        <fullName evidence="1">Putative methyltransferase (TIGR04325 family)</fullName>
    </submittedName>
</protein>
<sequence>MGLVSIAKGAARNVSRPVGAAVARLKLLAGRPPRFAGAWPTRMAALDALPEGRRAGYETPGTEAISFERMCRVAPWDYPILFWLQKQLRPGMNLLDAGGHMGTKYIAFRDLVALDQVTWTVTDLPAIVSAARTAQGRGSLPASIRFADSPAQVAAPDLLLASGLLQYLDQPFGGFVDALPKRPPLILLNKVALWDAREVVTLERIGPARVPYRIRNRAAFLAEVDSLGYALRDSWTIPELGRRIPTHPGLGMMESCGFMLELRTDSV</sequence>
<name>A0A2T0RVE4_9RHOB</name>
<keyword evidence="1" id="KW-0808">Transferase</keyword>
<dbReference type="Proteomes" id="UP000239480">
    <property type="component" value="Unassembled WGS sequence"/>
</dbReference>
<dbReference type="GO" id="GO:0008168">
    <property type="term" value="F:methyltransferase activity"/>
    <property type="evidence" value="ECO:0007669"/>
    <property type="project" value="UniProtKB-KW"/>
</dbReference>
<dbReference type="NCBIfam" id="TIGR04325">
    <property type="entry name" value="MTase_LIC12133"/>
    <property type="match status" value="1"/>
</dbReference>
<dbReference type="AlphaFoldDB" id="A0A2T0RVE4"/>
<reference evidence="1 2" key="1">
    <citation type="submission" date="2018-03" db="EMBL/GenBank/DDBJ databases">
        <title>Genomic Encyclopedia of Archaeal and Bacterial Type Strains, Phase II (KMG-II): from individual species to whole genera.</title>
        <authorList>
            <person name="Goeker M."/>
        </authorList>
    </citation>
    <scope>NUCLEOTIDE SEQUENCE [LARGE SCALE GENOMIC DNA]</scope>
    <source>
        <strain evidence="1 2">DSM 29328</strain>
    </source>
</reference>
<dbReference type="GO" id="GO:0032259">
    <property type="term" value="P:methylation"/>
    <property type="evidence" value="ECO:0007669"/>
    <property type="project" value="UniProtKB-KW"/>
</dbReference>
<organism evidence="1 2">
    <name type="scientific">Aliiruegeria haliotis</name>
    <dbReference type="NCBI Taxonomy" id="1280846"/>
    <lineage>
        <taxon>Bacteria</taxon>
        <taxon>Pseudomonadati</taxon>
        <taxon>Pseudomonadota</taxon>
        <taxon>Alphaproteobacteria</taxon>
        <taxon>Rhodobacterales</taxon>
        <taxon>Roseobacteraceae</taxon>
        <taxon>Aliiruegeria</taxon>
    </lineage>
</organism>
<dbReference type="InterPro" id="IPR027612">
    <property type="entry name" value="Put_MTase_LIC12133"/>
</dbReference>
<evidence type="ECO:0000313" key="1">
    <source>
        <dbReference type="EMBL" id="PRY25165.1"/>
    </source>
</evidence>
<gene>
    <name evidence="1" type="ORF">CLV78_102342</name>
</gene>
<keyword evidence="2" id="KW-1185">Reference proteome</keyword>
<proteinExistence type="predicted"/>
<comment type="caution">
    <text evidence="1">The sequence shown here is derived from an EMBL/GenBank/DDBJ whole genome shotgun (WGS) entry which is preliminary data.</text>
</comment>
<keyword evidence="1" id="KW-0489">Methyltransferase</keyword>
<dbReference type="EMBL" id="PVTD01000002">
    <property type="protein sequence ID" value="PRY25165.1"/>
    <property type="molecule type" value="Genomic_DNA"/>
</dbReference>